<evidence type="ECO:0000256" key="1">
    <source>
        <dbReference type="ARBA" id="ARBA00008372"/>
    </source>
</evidence>
<evidence type="ECO:0000313" key="3">
    <source>
        <dbReference type="Proteomes" id="UP001150569"/>
    </source>
</evidence>
<organism evidence="2 3">
    <name type="scientific">Tieghemiomyces parasiticus</name>
    <dbReference type="NCBI Taxonomy" id="78921"/>
    <lineage>
        <taxon>Eukaryota</taxon>
        <taxon>Fungi</taxon>
        <taxon>Fungi incertae sedis</taxon>
        <taxon>Zoopagomycota</taxon>
        <taxon>Kickxellomycotina</taxon>
        <taxon>Dimargaritomycetes</taxon>
        <taxon>Dimargaritales</taxon>
        <taxon>Dimargaritaceae</taxon>
        <taxon>Tieghemiomyces</taxon>
    </lineage>
</organism>
<sequence>MDISRSDFPSARSTIEDAIAGADFIAIDAEFSGLYTGEDTKGHSLDGPDWRYHKLKQMAETFSIIQFGLTAFHWRDSKPNSFGFLPPDIASPSSSRPANNGPGSGLYAIGTQNPGGHGHYEAMPFNFYLFPTSVNGRAQPDMRLVCQNSAFDFLAKSHFNFNRWVYEGIPYMTPAQELRCRETCSPHVAENLPDILIDERNRDFFHDVVHKLRAWLATDARYINIVTANAYQKRLVFQEVRKLGDKLFAEGRSNFVHVVRATPNELAQRQKERLHNFEKDIDRARGFNHVIDMLIRHQKPLVGHNLLLDLCHLYNQFCEPLPPVLSEFKSQLHHLFPLIIDTKTIAESAHELRSFRENTSLEVLYDRLERMDGSRSPVVLGPRFSRYTGAHAHEAGYDALMTGVVLIRELSVISAHPVNTHWKGQGRVDFRSALLLKYVNRLFLTNSELAVLDLVGTDVAPVKPNVFYVKTISPALRFDEYPQALGTTLGQYLLSPMGSDGCFITLDRIPPAVFQTIDDITYLLKKYCATKSQLIPWVGSVVPYDQFISQYTTHALGGVVAE</sequence>
<proteinExistence type="inferred from homology"/>
<dbReference type="PANTHER" id="PTHR15092">
    <property type="entry name" value="POLY A -SPECIFIC RIBONUCLEASE/TARGET OF EGR1, MEMBER 1"/>
    <property type="match status" value="1"/>
</dbReference>
<comment type="similarity">
    <text evidence="1">Belongs to the CAF1 family.</text>
</comment>
<comment type="caution">
    <text evidence="2">The sequence shown here is derived from an EMBL/GenBank/DDBJ whole genome shotgun (WGS) entry which is preliminary data.</text>
</comment>
<dbReference type="GO" id="GO:0003723">
    <property type="term" value="F:RNA binding"/>
    <property type="evidence" value="ECO:0007669"/>
    <property type="project" value="TreeGrafter"/>
</dbReference>
<dbReference type="InterPro" id="IPR012337">
    <property type="entry name" value="RNaseH-like_sf"/>
</dbReference>
<dbReference type="InterPro" id="IPR036397">
    <property type="entry name" value="RNaseH_sf"/>
</dbReference>
<keyword evidence="3" id="KW-1185">Reference proteome</keyword>
<dbReference type="InterPro" id="IPR006941">
    <property type="entry name" value="RNase_CAF1"/>
</dbReference>
<dbReference type="Proteomes" id="UP001150569">
    <property type="component" value="Unassembled WGS sequence"/>
</dbReference>
<dbReference type="EMBL" id="JANBPT010000006">
    <property type="protein sequence ID" value="KAJ1930460.1"/>
    <property type="molecule type" value="Genomic_DNA"/>
</dbReference>
<dbReference type="PANTHER" id="PTHR15092:SF22">
    <property type="entry name" value="POLY(A)-SPECIFIC RIBONUCLEASE PNLDC1"/>
    <property type="match status" value="1"/>
</dbReference>
<name>A0A9W8AGU9_9FUNG</name>
<dbReference type="OrthoDB" id="1432093at2759"/>
<dbReference type="InterPro" id="IPR051181">
    <property type="entry name" value="CAF1_poly(A)_ribonucleases"/>
</dbReference>
<reference evidence="2" key="1">
    <citation type="submission" date="2022-07" db="EMBL/GenBank/DDBJ databases">
        <title>Phylogenomic reconstructions and comparative analyses of Kickxellomycotina fungi.</title>
        <authorList>
            <person name="Reynolds N.K."/>
            <person name="Stajich J.E."/>
            <person name="Barry K."/>
            <person name="Grigoriev I.V."/>
            <person name="Crous P."/>
            <person name="Smith M.E."/>
        </authorList>
    </citation>
    <scope>NUCLEOTIDE SEQUENCE</scope>
    <source>
        <strain evidence="2">RSA 861</strain>
    </source>
</reference>
<dbReference type="Pfam" id="PF04857">
    <property type="entry name" value="CAF1"/>
    <property type="match status" value="1"/>
</dbReference>
<evidence type="ECO:0000313" key="2">
    <source>
        <dbReference type="EMBL" id="KAJ1930460.1"/>
    </source>
</evidence>
<dbReference type="AlphaFoldDB" id="A0A9W8AGU9"/>
<dbReference type="SUPFAM" id="SSF53098">
    <property type="entry name" value="Ribonuclease H-like"/>
    <property type="match status" value="1"/>
</dbReference>
<accession>A0A9W8AGU9</accession>
<protein>
    <submittedName>
        <fullName evidence="2">Uncharacterized protein</fullName>
    </submittedName>
</protein>
<dbReference type="GO" id="GO:0000175">
    <property type="term" value="F:3'-5'-RNA exonuclease activity"/>
    <property type="evidence" value="ECO:0007669"/>
    <property type="project" value="TreeGrafter"/>
</dbReference>
<gene>
    <name evidence="2" type="ORF">IWQ60_000245</name>
</gene>
<dbReference type="Gene3D" id="3.30.420.10">
    <property type="entry name" value="Ribonuclease H-like superfamily/Ribonuclease H"/>
    <property type="match status" value="2"/>
</dbReference>